<evidence type="ECO:0000313" key="2">
    <source>
        <dbReference type="Proteomes" id="UP001148629"/>
    </source>
</evidence>
<comment type="caution">
    <text evidence="1">The sequence shown here is derived from an EMBL/GenBank/DDBJ whole genome shotgun (WGS) entry which is preliminary data.</text>
</comment>
<name>A0ACC1SKK4_9HYPO</name>
<gene>
    <name evidence="1" type="ORF">NM208_g4507</name>
</gene>
<organism evidence="1 2">
    <name type="scientific">Fusarium decemcellulare</name>
    <dbReference type="NCBI Taxonomy" id="57161"/>
    <lineage>
        <taxon>Eukaryota</taxon>
        <taxon>Fungi</taxon>
        <taxon>Dikarya</taxon>
        <taxon>Ascomycota</taxon>
        <taxon>Pezizomycotina</taxon>
        <taxon>Sordariomycetes</taxon>
        <taxon>Hypocreomycetidae</taxon>
        <taxon>Hypocreales</taxon>
        <taxon>Nectriaceae</taxon>
        <taxon>Fusarium</taxon>
        <taxon>Fusarium decemcellulare species complex</taxon>
    </lineage>
</organism>
<reference evidence="1" key="1">
    <citation type="submission" date="2022-08" db="EMBL/GenBank/DDBJ databases">
        <title>Genome Sequence of Fusarium decemcellulare.</title>
        <authorList>
            <person name="Buettner E."/>
        </authorList>
    </citation>
    <scope>NUCLEOTIDE SEQUENCE</scope>
    <source>
        <strain evidence="1">Babe19</strain>
    </source>
</reference>
<keyword evidence="2" id="KW-1185">Reference proteome</keyword>
<proteinExistence type="predicted"/>
<evidence type="ECO:0000313" key="1">
    <source>
        <dbReference type="EMBL" id="KAJ3541657.1"/>
    </source>
</evidence>
<dbReference type="EMBL" id="JANRMS010000339">
    <property type="protein sequence ID" value="KAJ3541657.1"/>
    <property type="molecule type" value="Genomic_DNA"/>
</dbReference>
<accession>A0ACC1SKK4</accession>
<sequence>MANSESCDFSKWTLSPESFANGFESMFVGDPEDTSAHLERLFAPTYTQEVDGKVLNYSEFVDHIRHLRKVTTAVKVKVNQFLRDGNQLAERHTVRVEFSNKPPSEFDVFLFGTVQEDGRMLCVVETTRQTEGHGEDRNLGKASS</sequence>
<dbReference type="Proteomes" id="UP001148629">
    <property type="component" value="Unassembled WGS sequence"/>
</dbReference>
<protein>
    <submittedName>
        <fullName evidence="1">Uncharacterized protein</fullName>
    </submittedName>
</protein>